<evidence type="ECO:0000313" key="2">
    <source>
        <dbReference type="EnsemblMetazoa" id="CLYHEMP000656.4"/>
    </source>
</evidence>
<evidence type="ECO:0000256" key="1">
    <source>
        <dbReference type="SAM" id="MobiDB-lite"/>
    </source>
</evidence>
<feature type="compositionally biased region" description="Low complexity" evidence="1">
    <location>
        <begin position="37"/>
        <end position="48"/>
    </location>
</feature>
<organism evidence="2 3">
    <name type="scientific">Clytia hemisphaerica</name>
    <dbReference type="NCBI Taxonomy" id="252671"/>
    <lineage>
        <taxon>Eukaryota</taxon>
        <taxon>Metazoa</taxon>
        <taxon>Cnidaria</taxon>
        <taxon>Hydrozoa</taxon>
        <taxon>Hydroidolina</taxon>
        <taxon>Leptothecata</taxon>
        <taxon>Obeliida</taxon>
        <taxon>Clytiidae</taxon>
        <taxon>Clytia</taxon>
    </lineage>
</organism>
<sequence length="552" mass="61399">RNEKSFKVMMISAGKLEHHINSERSTQTPTVSRESSRGNSRNSNKSVSFVNPQTGGSEKYKPTGDFEKDFVELCTLVGIQSLCVVARPKRPGTPSTTSTSITTGKGGKNAPPATQQPQQDANNNNINGDGPPTTYIIAKNKYDYFKPRVEIETEEEANRIFVKELYIRGWRVEQKVIDVLAITMPELERLTLVDFWNAGLTDETVVTLGHCLSAAPSLKTLRLDGNSHASSQRFDIFLSEKSMVQNLSLKNCCITDLGAQHIGNSLKDNRNLATLNLCFNKITDEGVSHLAKGLRINRSLLSLNLGSNQISDDGAKHISEVLSTFQLTHEEIVQRRQLRSTHIPDDGSSSPSQTSTSHDRPPTATRSFSKDDKKNNAKNKDKKKEPANKLKENGLKRGPSNVDSSTTSKQKTPKGKGGQKQDRGKTPQHEVEEVVEFKNPLLENVREEDGALWIPGNKALINLNLARNSISEVGLEHLYEAVKYQSDMSIESNKTSLGTGLMRLSLQRNKFLSMNPTYLKLVDLMKTRDPFYEPTPPSPIEESSKEDHERKS</sequence>
<evidence type="ECO:0000313" key="3">
    <source>
        <dbReference type="Proteomes" id="UP000594262"/>
    </source>
</evidence>
<dbReference type="Proteomes" id="UP000594262">
    <property type="component" value="Unplaced"/>
</dbReference>
<dbReference type="AlphaFoldDB" id="A0A7M5TRA5"/>
<feature type="region of interest" description="Disordered" evidence="1">
    <location>
        <begin position="87"/>
        <end position="132"/>
    </location>
</feature>
<dbReference type="PANTHER" id="PTHR46984">
    <property type="entry name" value="LEUCINE-RICH REPEAT-CONTAINING PROTEIN 71"/>
    <property type="match status" value="1"/>
</dbReference>
<dbReference type="InterPro" id="IPR032675">
    <property type="entry name" value="LRR_dom_sf"/>
</dbReference>
<evidence type="ECO:0008006" key="4">
    <source>
        <dbReference type="Google" id="ProtNLM"/>
    </source>
</evidence>
<dbReference type="SMART" id="SM00368">
    <property type="entry name" value="LRR_RI"/>
    <property type="match status" value="5"/>
</dbReference>
<dbReference type="SUPFAM" id="SSF52047">
    <property type="entry name" value="RNI-like"/>
    <property type="match status" value="1"/>
</dbReference>
<dbReference type="PANTHER" id="PTHR46984:SF1">
    <property type="entry name" value="LEUCINE-RICH REPEAT-CONTAINING PROTEIN 71"/>
    <property type="match status" value="1"/>
</dbReference>
<feature type="compositionally biased region" description="Basic and acidic residues" evidence="1">
    <location>
        <begin position="542"/>
        <end position="552"/>
    </location>
</feature>
<dbReference type="EnsemblMetazoa" id="CLYHEMT000656.4">
    <property type="protein sequence ID" value="CLYHEMP000656.4"/>
    <property type="gene ID" value="CLYHEMG000656"/>
</dbReference>
<dbReference type="OrthoDB" id="120976at2759"/>
<protein>
    <recommendedName>
        <fullName evidence="4">Leucine rich repeat containing protein</fullName>
    </recommendedName>
</protein>
<dbReference type="Pfam" id="PF13516">
    <property type="entry name" value="LRR_6"/>
    <property type="match status" value="2"/>
</dbReference>
<feature type="compositionally biased region" description="Low complexity" evidence="1">
    <location>
        <begin position="92"/>
        <end position="132"/>
    </location>
</feature>
<feature type="region of interest" description="Disordered" evidence="1">
    <location>
        <begin position="338"/>
        <end position="431"/>
    </location>
</feature>
<dbReference type="Gene3D" id="3.80.10.10">
    <property type="entry name" value="Ribonuclease Inhibitor"/>
    <property type="match status" value="1"/>
</dbReference>
<feature type="compositionally biased region" description="Basic and acidic residues" evidence="1">
    <location>
        <begin position="368"/>
        <end position="395"/>
    </location>
</feature>
<accession>A0A7M5TRA5</accession>
<dbReference type="InterPro" id="IPR001611">
    <property type="entry name" value="Leu-rich_rpt"/>
</dbReference>
<dbReference type="InterPro" id="IPR053040">
    <property type="entry name" value="LRR-containing_protein_71"/>
</dbReference>
<reference evidence="2" key="1">
    <citation type="submission" date="2021-01" db="UniProtKB">
        <authorList>
            <consortium name="EnsemblMetazoa"/>
        </authorList>
    </citation>
    <scope>IDENTIFICATION</scope>
</reference>
<feature type="compositionally biased region" description="Basic and acidic residues" evidence="1">
    <location>
        <begin position="419"/>
        <end position="431"/>
    </location>
</feature>
<feature type="region of interest" description="Disordered" evidence="1">
    <location>
        <begin position="529"/>
        <end position="552"/>
    </location>
</feature>
<feature type="region of interest" description="Disordered" evidence="1">
    <location>
        <begin position="13"/>
        <end position="61"/>
    </location>
</feature>
<proteinExistence type="predicted"/>
<keyword evidence="3" id="KW-1185">Reference proteome</keyword>
<name>A0A7M5TRA5_9CNID</name>